<keyword evidence="4" id="KW-1185">Reference proteome</keyword>
<feature type="non-terminal residue" evidence="3">
    <location>
        <position position="1"/>
    </location>
</feature>
<evidence type="ECO:0000256" key="1">
    <source>
        <dbReference type="SAM" id="Coils"/>
    </source>
</evidence>
<evidence type="ECO:0000313" key="3">
    <source>
        <dbReference type="EMBL" id="KAL3277957.1"/>
    </source>
</evidence>
<evidence type="ECO:0000256" key="2">
    <source>
        <dbReference type="SAM" id="MobiDB-lite"/>
    </source>
</evidence>
<sequence>VTNSKIFAEILGNRNEIKPSEEKILKTIERTENRVTKIEEENKFLRERIEFLEEQSKKKNTLANLLKDTGVSICRDLTVGERTDLKILRKYLNSNRNVPNTKSSIKGKLLYVNEDWFSAEDLRRLGSTEIPIEESDRKVSSDLSAGNGAQIKAGDSGIHSMRETRKNNRSDEVYLLKLNQTRCSKQKLLVRAFK</sequence>
<proteinExistence type="predicted"/>
<reference evidence="3 4" key="1">
    <citation type="journal article" date="2021" name="BMC Biol.">
        <title>Horizontally acquired antibacterial genes associated with adaptive radiation of ladybird beetles.</title>
        <authorList>
            <person name="Li H.S."/>
            <person name="Tang X.F."/>
            <person name="Huang Y.H."/>
            <person name="Xu Z.Y."/>
            <person name="Chen M.L."/>
            <person name="Du X.Y."/>
            <person name="Qiu B.Y."/>
            <person name="Chen P.T."/>
            <person name="Zhang W."/>
            <person name="Slipinski A."/>
            <person name="Escalona H.E."/>
            <person name="Waterhouse R.M."/>
            <person name="Zwick A."/>
            <person name="Pang H."/>
        </authorList>
    </citation>
    <scope>NUCLEOTIDE SEQUENCE [LARGE SCALE GENOMIC DNA]</scope>
    <source>
        <strain evidence="3">SYSU2018</strain>
    </source>
</reference>
<evidence type="ECO:0000313" key="4">
    <source>
        <dbReference type="Proteomes" id="UP001516400"/>
    </source>
</evidence>
<name>A0ABD2NGX2_9CUCU</name>
<comment type="caution">
    <text evidence="3">The sequence shown here is derived from an EMBL/GenBank/DDBJ whole genome shotgun (WGS) entry which is preliminary data.</text>
</comment>
<feature type="coiled-coil region" evidence="1">
    <location>
        <begin position="21"/>
        <end position="62"/>
    </location>
</feature>
<protein>
    <submittedName>
        <fullName evidence="3">Uncharacterized protein</fullName>
    </submittedName>
</protein>
<accession>A0ABD2NGX2</accession>
<feature type="region of interest" description="Disordered" evidence="2">
    <location>
        <begin position="136"/>
        <end position="164"/>
    </location>
</feature>
<dbReference type="Proteomes" id="UP001516400">
    <property type="component" value="Unassembled WGS sequence"/>
</dbReference>
<dbReference type="EMBL" id="JABFTP020000103">
    <property type="protein sequence ID" value="KAL3277957.1"/>
    <property type="molecule type" value="Genomic_DNA"/>
</dbReference>
<keyword evidence="1" id="KW-0175">Coiled coil</keyword>
<dbReference type="AlphaFoldDB" id="A0ABD2NGX2"/>
<gene>
    <name evidence="3" type="ORF">HHI36_013297</name>
</gene>
<organism evidence="3 4">
    <name type="scientific">Cryptolaemus montrouzieri</name>
    <dbReference type="NCBI Taxonomy" id="559131"/>
    <lineage>
        <taxon>Eukaryota</taxon>
        <taxon>Metazoa</taxon>
        <taxon>Ecdysozoa</taxon>
        <taxon>Arthropoda</taxon>
        <taxon>Hexapoda</taxon>
        <taxon>Insecta</taxon>
        <taxon>Pterygota</taxon>
        <taxon>Neoptera</taxon>
        <taxon>Endopterygota</taxon>
        <taxon>Coleoptera</taxon>
        <taxon>Polyphaga</taxon>
        <taxon>Cucujiformia</taxon>
        <taxon>Coccinelloidea</taxon>
        <taxon>Coccinellidae</taxon>
        <taxon>Scymninae</taxon>
        <taxon>Scymnini</taxon>
        <taxon>Cryptolaemus</taxon>
    </lineage>
</organism>